<organism evidence="4 5">
    <name type="scientific">Proteiniphilum saccharofermentans</name>
    <dbReference type="NCBI Taxonomy" id="1642647"/>
    <lineage>
        <taxon>Bacteria</taxon>
        <taxon>Pseudomonadati</taxon>
        <taxon>Bacteroidota</taxon>
        <taxon>Bacteroidia</taxon>
        <taxon>Bacteroidales</taxon>
        <taxon>Dysgonomonadaceae</taxon>
        <taxon>Proteiniphilum</taxon>
    </lineage>
</organism>
<dbReference type="InterPro" id="IPR046947">
    <property type="entry name" value="LytR-like"/>
</dbReference>
<dbReference type="PROSITE" id="PS50930">
    <property type="entry name" value="HTH_LYTTR"/>
    <property type="match status" value="1"/>
</dbReference>
<dbReference type="InterPro" id="IPR007492">
    <property type="entry name" value="LytTR_DNA-bd_dom"/>
</dbReference>
<keyword evidence="2" id="KW-1133">Transmembrane helix</keyword>
<dbReference type="Pfam" id="PF04397">
    <property type="entry name" value="LytTR"/>
    <property type="match status" value="1"/>
</dbReference>
<feature type="transmembrane region" description="Helical" evidence="2">
    <location>
        <begin position="117"/>
        <end position="138"/>
    </location>
</feature>
<feature type="region of interest" description="Disordered" evidence="1">
    <location>
        <begin position="143"/>
        <end position="172"/>
    </location>
</feature>
<reference evidence="4 5" key="1">
    <citation type="submission" date="2016-08" db="EMBL/GenBank/DDBJ databases">
        <authorList>
            <person name="Seilhamer J.J."/>
        </authorList>
    </citation>
    <scope>NUCLEOTIDE SEQUENCE [LARGE SCALE GENOMIC DNA]</scope>
    <source>
        <strain evidence="4">M3/6</strain>
    </source>
</reference>
<proteinExistence type="predicted"/>
<evidence type="ECO:0000256" key="1">
    <source>
        <dbReference type="SAM" id="MobiDB-lite"/>
    </source>
</evidence>
<feature type="compositionally biased region" description="Basic and acidic residues" evidence="1">
    <location>
        <begin position="157"/>
        <end position="172"/>
    </location>
</feature>
<dbReference type="AlphaFoldDB" id="A0A1R3T987"/>
<keyword evidence="2" id="KW-0812">Transmembrane</keyword>
<keyword evidence="5" id="KW-1185">Reference proteome</keyword>
<feature type="transmembrane region" description="Helical" evidence="2">
    <location>
        <begin position="77"/>
        <end position="97"/>
    </location>
</feature>
<name>A0A1R3T987_9BACT</name>
<dbReference type="PANTHER" id="PTHR37299">
    <property type="entry name" value="TRANSCRIPTIONAL REGULATOR-RELATED"/>
    <property type="match status" value="1"/>
</dbReference>
<feature type="transmembrane region" description="Helical" evidence="2">
    <location>
        <begin position="40"/>
        <end position="65"/>
    </location>
</feature>
<dbReference type="Proteomes" id="UP000187464">
    <property type="component" value="Chromosome I"/>
</dbReference>
<dbReference type="GO" id="GO:0000156">
    <property type="term" value="F:phosphorelay response regulator activity"/>
    <property type="evidence" value="ECO:0007669"/>
    <property type="project" value="InterPro"/>
</dbReference>
<feature type="transmembrane region" description="Helical" evidence="2">
    <location>
        <begin position="12"/>
        <end position="34"/>
    </location>
</feature>
<dbReference type="GO" id="GO:0003677">
    <property type="term" value="F:DNA binding"/>
    <property type="evidence" value="ECO:0007669"/>
    <property type="project" value="InterPro"/>
</dbReference>
<evidence type="ECO:0000313" key="4">
    <source>
        <dbReference type="EMBL" id="SCD21157.1"/>
    </source>
</evidence>
<dbReference type="Gene3D" id="2.40.50.1020">
    <property type="entry name" value="LytTr DNA-binding domain"/>
    <property type="match status" value="1"/>
</dbReference>
<dbReference type="EMBL" id="LT605205">
    <property type="protein sequence ID" value="SCD21157.1"/>
    <property type="molecule type" value="Genomic_DNA"/>
</dbReference>
<keyword evidence="2" id="KW-0472">Membrane</keyword>
<evidence type="ECO:0000256" key="2">
    <source>
        <dbReference type="SAM" id="Phobius"/>
    </source>
</evidence>
<dbReference type="STRING" id="1642647.PSM36_2352"/>
<dbReference type="RefSeq" id="WP_083711032.1">
    <property type="nucleotide sequence ID" value="NZ_LT605205.1"/>
</dbReference>
<protein>
    <submittedName>
        <fullName evidence="4">Response regulator receiver protein</fullName>
    </submittedName>
</protein>
<dbReference type="SMART" id="SM00850">
    <property type="entry name" value="LytTR"/>
    <property type="match status" value="1"/>
</dbReference>
<feature type="domain" description="HTH LytTR-type" evidence="3">
    <location>
        <begin position="178"/>
        <end position="282"/>
    </location>
</feature>
<dbReference type="KEGG" id="psac:PSM36_2352"/>
<sequence length="282" mass="32364">MKLSLTYIPLRLLPVIVLGVMYALLQTAAFLPIVSFPLGLLLLKSCIDAIILLGMGMLLAVIIPSSNYVRLDVFQRFINYFALGFLYISIWVLFGYLSSILLLGNENRDEIRSLIPLSAFIGLFMYVIHVQIIHFRMIQRETEKERQKEEEPETDSAEPHADREKENSNGESEVLERVAVKIGQKIHVILVPDIVYIQSDGDYVQIVTHQNRFLKEETMKYFEAGLPSSQFVRVHRSYIVNVEKILRIEMYEKQNQMLTLKNGDKIRASVAGYKALRAVLNL</sequence>
<evidence type="ECO:0000259" key="3">
    <source>
        <dbReference type="PROSITE" id="PS50930"/>
    </source>
</evidence>
<gene>
    <name evidence="4" type="ORF">PSM36_2352</name>
</gene>
<accession>A0A1R3T987</accession>
<evidence type="ECO:0000313" key="5">
    <source>
        <dbReference type="Proteomes" id="UP000187464"/>
    </source>
</evidence>
<dbReference type="PANTHER" id="PTHR37299:SF1">
    <property type="entry name" value="STAGE 0 SPORULATION PROTEIN A HOMOLOG"/>
    <property type="match status" value="1"/>
</dbReference>